<gene>
    <name evidence="5" type="ORF">CWE10_19470</name>
</gene>
<reference evidence="5" key="1">
    <citation type="submission" date="2017-11" db="EMBL/GenBank/DDBJ databases">
        <title>Three new genomes from thermophilic consortium.</title>
        <authorList>
            <person name="Quaggio R."/>
            <person name="Amgarten D."/>
            <person name="Setubal J.C."/>
        </authorList>
    </citation>
    <scope>NUCLEOTIDE SEQUENCE</scope>
    <source>
        <strain evidence="5">ZCTH01-B2</strain>
    </source>
</reference>
<keyword evidence="2" id="KW-0238">DNA-binding</keyword>
<dbReference type="EMBL" id="PIUK01000433">
    <property type="protein sequence ID" value="MBY6278303.1"/>
    <property type="molecule type" value="Genomic_DNA"/>
</dbReference>
<keyword evidence="1" id="KW-0805">Transcription regulation</keyword>
<evidence type="ECO:0000259" key="4">
    <source>
        <dbReference type="PROSITE" id="PS50943"/>
    </source>
</evidence>
<keyword evidence="3" id="KW-0804">Transcription</keyword>
<protein>
    <submittedName>
        <fullName evidence="5">XRE family transcriptional regulator</fullName>
    </submittedName>
</protein>
<organism evidence="5 6">
    <name type="scientific">Symbiobacterium thermophilum</name>
    <dbReference type="NCBI Taxonomy" id="2734"/>
    <lineage>
        <taxon>Bacteria</taxon>
        <taxon>Bacillati</taxon>
        <taxon>Bacillota</taxon>
        <taxon>Clostridia</taxon>
        <taxon>Eubacteriales</taxon>
        <taxon>Symbiobacteriaceae</taxon>
        <taxon>Symbiobacterium</taxon>
    </lineage>
</organism>
<dbReference type="InterPro" id="IPR001387">
    <property type="entry name" value="Cro/C1-type_HTH"/>
</dbReference>
<dbReference type="GO" id="GO:0003700">
    <property type="term" value="F:DNA-binding transcription factor activity"/>
    <property type="evidence" value="ECO:0007669"/>
    <property type="project" value="TreeGrafter"/>
</dbReference>
<evidence type="ECO:0000256" key="1">
    <source>
        <dbReference type="ARBA" id="ARBA00023015"/>
    </source>
</evidence>
<evidence type="ECO:0000256" key="2">
    <source>
        <dbReference type="ARBA" id="ARBA00023125"/>
    </source>
</evidence>
<dbReference type="SMART" id="SM00530">
    <property type="entry name" value="HTH_XRE"/>
    <property type="match status" value="1"/>
</dbReference>
<dbReference type="Pfam" id="PF01381">
    <property type="entry name" value="HTH_3"/>
    <property type="match status" value="1"/>
</dbReference>
<sequence>MAETILRRIRLAKGISLTAMADRLGILASRLSMIESGQRPVTPDLAQSIAEVLGVRQEDLFMPDSFTARETNGVERRCS</sequence>
<dbReference type="InterPro" id="IPR010982">
    <property type="entry name" value="Lambda_DNA-bd_dom_sf"/>
</dbReference>
<evidence type="ECO:0000313" key="5">
    <source>
        <dbReference type="EMBL" id="MBY6278303.1"/>
    </source>
</evidence>
<dbReference type="InterPro" id="IPR050807">
    <property type="entry name" value="TransReg_Diox_bact_type"/>
</dbReference>
<comment type="caution">
    <text evidence="5">The sequence shown here is derived from an EMBL/GenBank/DDBJ whole genome shotgun (WGS) entry which is preliminary data.</text>
</comment>
<evidence type="ECO:0000313" key="6">
    <source>
        <dbReference type="Proteomes" id="UP000732377"/>
    </source>
</evidence>
<dbReference type="Gene3D" id="1.10.260.40">
    <property type="entry name" value="lambda repressor-like DNA-binding domains"/>
    <property type="match status" value="1"/>
</dbReference>
<dbReference type="Proteomes" id="UP000732377">
    <property type="component" value="Unassembled WGS sequence"/>
</dbReference>
<dbReference type="PANTHER" id="PTHR46797:SF23">
    <property type="entry name" value="HTH-TYPE TRANSCRIPTIONAL REGULATOR SUTR"/>
    <property type="match status" value="1"/>
</dbReference>
<dbReference type="PANTHER" id="PTHR46797">
    <property type="entry name" value="HTH-TYPE TRANSCRIPTIONAL REGULATOR"/>
    <property type="match status" value="1"/>
</dbReference>
<dbReference type="AlphaFoldDB" id="A0A953LII3"/>
<dbReference type="RefSeq" id="WP_273381734.1">
    <property type="nucleotide sequence ID" value="NZ_PIUK01000433.1"/>
</dbReference>
<feature type="domain" description="HTH cro/C1-type" evidence="4">
    <location>
        <begin position="6"/>
        <end position="60"/>
    </location>
</feature>
<evidence type="ECO:0000256" key="3">
    <source>
        <dbReference type="ARBA" id="ARBA00023163"/>
    </source>
</evidence>
<proteinExistence type="predicted"/>
<dbReference type="GO" id="GO:0005829">
    <property type="term" value="C:cytosol"/>
    <property type="evidence" value="ECO:0007669"/>
    <property type="project" value="TreeGrafter"/>
</dbReference>
<name>A0A953LII3_SYMTR</name>
<dbReference type="CDD" id="cd00093">
    <property type="entry name" value="HTH_XRE"/>
    <property type="match status" value="1"/>
</dbReference>
<dbReference type="PROSITE" id="PS50943">
    <property type="entry name" value="HTH_CROC1"/>
    <property type="match status" value="1"/>
</dbReference>
<dbReference type="GO" id="GO:0003677">
    <property type="term" value="F:DNA binding"/>
    <property type="evidence" value="ECO:0007669"/>
    <property type="project" value="UniProtKB-KW"/>
</dbReference>
<accession>A0A953LII3</accession>
<dbReference type="SUPFAM" id="SSF47413">
    <property type="entry name" value="lambda repressor-like DNA-binding domains"/>
    <property type="match status" value="1"/>
</dbReference>